<sequence length="71" mass="7025">MRTAARTALAGALLLAAALTAASDATAAPADTVAPSRQEHTYSIPVLAVTDVGDLTKIANLGTDLAGLLGH</sequence>
<evidence type="ECO:0000256" key="1">
    <source>
        <dbReference type="SAM" id="SignalP"/>
    </source>
</evidence>
<keyword evidence="1" id="KW-0732">Signal</keyword>
<organism evidence="2 3">
    <name type="scientific">Kitasatospora herbaricolor</name>
    <dbReference type="NCBI Taxonomy" id="68217"/>
    <lineage>
        <taxon>Bacteria</taxon>
        <taxon>Bacillati</taxon>
        <taxon>Actinomycetota</taxon>
        <taxon>Actinomycetes</taxon>
        <taxon>Kitasatosporales</taxon>
        <taxon>Streptomycetaceae</taxon>
        <taxon>Kitasatospora</taxon>
    </lineage>
</organism>
<feature type="chain" id="PRO_5047392741" evidence="1">
    <location>
        <begin position="28"/>
        <end position="71"/>
    </location>
</feature>
<accession>A0ABZ1WIT7</accession>
<gene>
    <name evidence="2" type="ORF">OG469_38400</name>
</gene>
<proteinExistence type="predicted"/>
<name>A0ABZ1WIT7_9ACTN</name>
<dbReference type="Proteomes" id="UP001432014">
    <property type="component" value="Chromosome"/>
</dbReference>
<dbReference type="RefSeq" id="WP_329493046.1">
    <property type="nucleotide sequence ID" value="NZ_CP108460.1"/>
</dbReference>
<keyword evidence="3" id="KW-1185">Reference proteome</keyword>
<dbReference type="EMBL" id="CP108482">
    <property type="protein sequence ID" value="WUS60851.1"/>
    <property type="molecule type" value="Genomic_DNA"/>
</dbReference>
<evidence type="ECO:0000313" key="2">
    <source>
        <dbReference type="EMBL" id="WUS60851.1"/>
    </source>
</evidence>
<feature type="signal peptide" evidence="1">
    <location>
        <begin position="1"/>
        <end position="27"/>
    </location>
</feature>
<reference evidence="2 3" key="1">
    <citation type="submission" date="2022-10" db="EMBL/GenBank/DDBJ databases">
        <title>The complete genomes of actinobacterial strains from the NBC collection.</title>
        <authorList>
            <person name="Joergensen T.S."/>
            <person name="Alvarez Arevalo M."/>
            <person name="Sterndorff E.B."/>
            <person name="Faurdal D."/>
            <person name="Vuksanovic O."/>
            <person name="Mourched A.-S."/>
            <person name="Charusanti P."/>
            <person name="Shaw S."/>
            <person name="Blin K."/>
            <person name="Weber T."/>
        </authorList>
    </citation>
    <scope>NUCLEOTIDE SEQUENCE [LARGE SCALE GENOMIC DNA]</scope>
    <source>
        <strain evidence="2 3">NBC_01247</strain>
    </source>
</reference>
<protein>
    <submittedName>
        <fullName evidence="2">Uncharacterized protein</fullName>
    </submittedName>
</protein>
<evidence type="ECO:0000313" key="3">
    <source>
        <dbReference type="Proteomes" id="UP001432014"/>
    </source>
</evidence>